<protein>
    <submittedName>
        <fullName evidence="1">Uncharacterized protein</fullName>
    </submittedName>
</protein>
<dbReference type="EMBL" id="PXYI01000004">
    <property type="protein sequence ID" value="PSJ39997.1"/>
    <property type="molecule type" value="Genomic_DNA"/>
</dbReference>
<evidence type="ECO:0000313" key="1">
    <source>
        <dbReference type="EMBL" id="PSJ39997.1"/>
    </source>
</evidence>
<evidence type="ECO:0000313" key="2">
    <source>
        <dbReference type="Proteomes" id="UP000241167"/>
    </source>
</evidence>
<dbReference type="OrthoDB" id="7596589at2"/>
<accession>A0A2P7QPW1</accession>
<gene>
    <name evidence="1" type="ORF">C7I55_14255</name>
</gene>
<keyword evidence="2" id="KW-1185">Reference proteome</keyword>
<comment type="caution">
    <text evidence="1">The sequence shown here is derived from an EMBL/GenBank/DDBJ whole genome shotgun (WGS) entry which is preliminary data.</text>
</comment>
<sequence>MADRTAGEAQSCIPTRQSEGLTIVDRRTIVRREGRTIWVNRLQGDCPGLRPLNTLIVEAHGSQYCRGDLVRGLDPGTTIPGAACPLQDWVPYRANPG</sequence>
<reference evidence="1 2" key="1">
    <citation type="submission" date="2018-03" db="EMBL/GenBank/DDBJ databases">
        <title>The draft genome of Sphingosinicella sp. GL-C-18.</title>
        <authorList>
            <person name="Liu L."/>
            <person name="Li L."/>
            <person name="Liang L."/>
            <person name="Zhang X."/>
            <person name="Wang T."/>
        </authorList>
    </citation>
    <scope>NUCLEOTIDE SEQUENCE [LARGE SCALE GENOMIC DNA]</scope>
    <source>
        <strain evidence="1 2">GL-C-18</strain>
    </source>
</reference>
<proteinExistence type="predicted"/>
<dbReference type="AlphaFoldDB" id="A0A2P7QPW1"/>
<organism evidence="1 2">
    <name type="scientific">Allosphingosinicella deserti</name>
    <dbReference type="NCBI Taxonomy" id="2116704"/>
    <lineage>
        <taxon>Bacteria</taxon>
        <taxon>Pseudomonadati</taxon>
        <taxon>Pseudomonadota</taxon>
        <taxon>Alphaproteobacteria</taxon>
        <taxon>Sphingomonadales</taxon>
        <taxon>Sphingomonadaceae</taxon>
        <taxon>Allosphingosinicella</taxon>
    </lineage>
</organism>
<dbReference type="Proteomes" id="UP000241167">
    <property type="component" value="Unassembled WGS sequence"/>
</dbReference>
<name>A0A2P7QPW1_9SPHN</name>